<reference evidence="1" key="1">
    <citation type="journal article" date="2015" name="Nature">
        <title>Complex archaea that bridge the gap between prokaryotes and eukaryotes.</title>
        <authorList>
            <person name="Spang A."/>
            <person name="Saw J.H."/>
            <person name="Jorgensen S.L."/>
            <person name="Zaremba-Niedzwiedzka K."/>
            <person name="Martijn J."/>
            <person name="Lind A.E."/>
            <person name="van Eijk R."/>
            <person name="Schleper C."/>
            <person name="Guy L."/>
            <person name="Ettema T.J."/>
        </authorList>
    </citation>
    <scope>NUCLEOTIDE SEQUENCE</scope>
</reference>
<accession>A0A0F9PH69</accession>
<dbReference type="EMBL" id="LAZR01002935">
    <property type="protein sequence ID" value="KKN23822.1"/>
    <property type="molecule type" value="Genomic_DNA"/>
</dbReference>
<proteinExistence type="predicted"/>
<name>A0A0F9PH69_9ZZZZ</name>
<gene>
    <name evidence="1" type="ORF">LCGC14_0901060</name>
</gene>
<comment type="caution">
    <text evidence="1">The sequence shown here is derived from an EMBL/GenBank/DDBJ whole genome shotgun (WGS) entry which is preliminary data.</text>
</comment>
<sequence length="102" mass="12209">MRYQDKFITMKKVFRLACYKQHKESKPERNQPKTIAQVCPYKFTEIQEACKHCRWFQMVDETKPIKQQIIDSGITNGEQIKIKLEDFDELPYEPKTIQALPE</sequence>
<dbReference type="AlphaFoldDB" id="A0A0F9PH69"/>
<protein>
    <submittedName>
        <fullName evidence="1">Uncharacterized protein</fullName>
    </submittedName>
</protein>
<organism evidence="1">
    <name type="scientific">marine sediment metagenome</name>
    <dbReference type="NCBI Taxonomy" id="412755"/>
    <lineage>
        <taxon>unclassified sequences</taxon>
        <taxon>metagenomes</taxon>
        <taxon>ecological metagenomes</taxon>
    </lineage>
</organism>
<evidence type="ECO:0000313" key="1">
    <source>
        <dbReference type="EMBL" id="KKN23822.1"/>
    </source>
</evidence>